<keyword evidence="3" id="KW-1185">Reference proteome</keyword>
<dbReference type="PANTHER" id="PTHR43734:SF1">
    <property type="entry name" value="PHYTOENE DESATURASE"/>
    <property type="match status" value="1"/>
</dbReference>
<dbReference type="EMBL" id="JARTIK010000034">
    <property type="protein sequence ID" value="MED4681256.1"/>
    <property type="molecule type" value="Genomic_DNA"/>
</dbReference>
<dbReference type="PRINTS" id="PR00419">
    <property type="entry name" value="ADXRDTASE"/>
</dbReference>
<protein>
    <submittedName>
        <fullName evidence="2">FAD-dependent oxidoreductase</fullName>
    </submittedName>
</protein>
<gene>
    <name evidence="2" type="ORF">P9485_26395</name>
</gene>
<accession>A0ABU6PJ53</accession>
<dbReference type="Gene3D" id="3.50.50.60">
    <property type="entry name" value="FAD/NAD(P)-binding domain"/>
    <property type="match status" value="1"/>
</dbReference>
<evidence type="ECO:0000313" key="3">
    <source>
        <dbReference type="Proteomes" id="UP001336122"/>
    </source>
</evidence>
<feature type="domain" description="FAD dependent oxidoreductase" evidence="1">
    <location>
        <begin position="9"/>
        <end position="254"/>
    </location>
</feature>
<dbReference type="InterPro" id="IPR006076">
    <property type="entry name" value="FAD-dep_OxRdtase"/>
</dbReference>
<proteinExistence type="predicted"/>
<organism evidence="2 3">
    <name type="scientific">Bacillus nitratireducens</name>
    <dbReference type="NCBI Taxonomy" id="2026193"/>
    <lineage>
        <taxon>Bacteria</taxon>
        <taxon>Bacillati</taxon>
        <taxon>Bacillota</taxon>
        <taxon>Bacilli</taxon>
        <taxon>Bacillales</taxon>
        <taxon>Bacillaceae</taxon>
        <taxon>Bacillus</taxon>
        <taxon>Bacillus cereus group</taxon>
    </lineage>
</organism>
<name>A0ABU6PJ53_9BACI</name>
<dbReference type="PANTHER" id="PTHR43734">
    <property type="entry name" value="PHYTOENE DESATURASE"/>
    <property type="match status" value="1"/>
</dbReference>
<comment type="caution">
    <text evidence="2">The sequence shown here is derived from an EMBL/GenBank/DDBJ whole genome shotgun (WGS) entry which is preliminary data.</text>
</comment>
<evidence type="ECO:0000313" key="2">
    <source>
        <dbReference type="EMBL" id="MED4681256.1"/>
    </source>
</evidence>
<sequence>MTLEKKKYDAAIIGGGLSGMTAAIYLAKAGKSVIVFEKARKLGGMAQTTNTNGALFNFGPHAMYEGGGALQILNELNCIPKGGYASKGRLIGIWQEGMVQIPIDLSQEENMEWSKLMSGLGQVDTDSIRSINLMDWAKNHIFYDRVRLFFLAMCRQWSYCDNPSVLSAGFVIKQGQLAGQGVKYIDGGWQTVVDDLHGLAVKAGVTFATGCKVNQILHSSGTVRALSLSDGNTVLTSSVVITAGPNEACRLVEGADHMSLGRWKNESRPLYAACLDVALNRLPNSERAFALGLDQPFYFSIQSLSTKLSENGAYVLHAMKYNDNRSQTDPKEDKKQLTNLLDLLQPGWDKEVASIRFLPKIMVAHDSRTIHHDGAGSAPGVFVPEVNGLYVAGDWVGLEGRLADAAMISAKLAAQGVINNSY</sequence>
<evidence type="ECO:0000259" key="1">
    <source>
        <dbReference type="Pfam" id="PF01266"/>
    </source>
</evidence>
<dbReference type="InterPro" id="IPR036188">
    <property type="entry name" value="FAD/NAD-bd_sf"/>
</dbReference>
<dbReference type="SUPFAM" id="SSF51905">
    <property type="entry name" value="FAD/NAD(P)-binding domain"/>
    <property type="match status" value="1"/>
</dbReference>
<dbReference type="RefSeq" id="WP_000171446.1">
    <property type="nucleotide sequence ID" value="NZ_JARTIK010000034.1"/>
</dbReference>
<dbReference type="Proteomes" id="UP001336122">
    <property type="component" value="Unassembled WGS sequence"/>
</dbReference>
<dbReference type="Pfam" id="PF01266">
    <property type="entry name" value="DAO"/>
    <property type="match status" value="1"/>
</dbReference>
<reference evidence="2 3" key="1">
    <citation type="submission" date="2023-03" db="EMBL/GenBank/DDBJ databases">
        <title>Bacillus Genome Sequencing.</title>
        <authorList>
            <person name="Dunlap C."/>
        </authorList>
    </citation>
    <scope>NUCLEOTIDE SEQUENCE [LARGE SCALE GENOMIC DNA]</scope>
    <source>
        <strain evidence="2 3">NRS-319</strain>
    </source>
</reference>
<dbReference type="Gene3D" id="3.90.660.50">
    <property type="match status" value="1"/>
</dbReference>